<name>A0ABY5ME52_9HYPH</name>
<feature type="domain" description="SpoVR protein-like N-terminal" evidence="1">
    <location>
        <begin position="18"/>
        <end position="442"/>
    </location>
</feature>
<proteinExistence type="predicted"/>
<dbReference type="Proteomes" id="UP001342418">
    <property type="component" value="Chromosome"/>
</dbReference>
<evidence type="ECO:0008006" key="5">
    <source>
        <dbReference type="Google" id="ProtNLM"/>
    </source>
</evidence>
<dbReference type="InterPro" id="IPR057008">
    <property type="entry name" value="SpoVR-like_C"/>
</dbReference>
<evidence type="ECO:0000259" key="1">
    <source>
        <dbReference type="Pfam" id="PF04293"/>
    </source>
</evidence>
<dbReference type="Pfam" id="PF04293">
    <property type="entry name" value="SpoVR"/>
    <property type="match status" value="1"/>
</dbReference>
<dbReference type="PANTHER" id="PTHR30029">
    <property type="entry name" value="STAGE V SPORULATION PROTEIN R"/>
    <property type="match status" value="1"/>
</dbReference>
<reference evidence="3 4" key="1">
    <citation type="submission" date="2018-07" db="EMBL/GenBank/DDBJ databases">
        <title>Genome sequence of Nitratireductor thuwali#1536.</title>
        <authorList>
            <person name="Michoud G."/>
            <person name="Merlino G."/>
            <person name="Sefrji F.O."/>
            <person name="Daffonchio D."/>
        </authorList>
    </citation>
    <scope>NUCLEOTIDE SEQUENCE [LARGE SCALE GENOMIC DNA]</scope>
    <source>
        <strain evidence="4">Nit1536</strain>
    </source>
</reference>
<dbReference type="InterPro" id="IPR056174">
    <property type="entry name" value="SpoVR_N"/>
</dbReference>
<dbReference type="PANTHER" id="PTHR30029:SF2">
    <property type="entry name" value="STAGE V SPORULATION PROTEIN R"/>
    <property type="match status" value="1"/>
</dbReference>
<evidence type="ECO:0000313" key="3">
    <source>
        <dbReference type="EMBL" id="UUP15722.1"/>
    </source>
</evidence>
<accession>A0ABY5ME52</accession>
<keyword evidence="4" id="KW-1185">Reference proteome</keyword>
<gene>
    <name evidence="3" type="ORF">NTH_00160</name>
</gene>
<feature type="domain" description="SpoVR-like C-terminal" evidence="2">
    <location>
        <begin position="446"/>
        <end position="499"/>
    </location>
</feature>
<dbReference type="Pfam" id="PF24755">
    <property type="entry name" value="SpoVR_C"/>
    <property type="match status" value="1"/>
</dbReference>
<evidence type="ECO:0000259" key="2">
    <source>
        <dbReference type="Pfam" id="PF24755"/>
    </source>
</evidence>
<organism evidence="3 4">
    <name type="scientific">Nitratireductor thuwali</name>
    <dbReference type="NCBI Taxonomy" id="2267699"/>
    <lineage>
        <taxon>Bacteria</taxon>
        <taxon>Pseudomonadati</taxon>
        <taxon>Pseudomonadota</taxon>
        <taxon>Alphaproteobacteria</taxon>
        <taxon>Hyphomicrobiales</taxon>
        <taxon>Phyllobacteriaceae</taxon>
        <taxon>Nitratireductor</taxon>
    </lineage>
</organism>
<dbReference type="RefSeq" id="WP_338528213.1">
    <property type="nucleotide sequence ID" value="NZ_CP030941.1"/>
</dbReference>
<protein>
    <recommendedName>
        <fullName evidence="5">SpoVR family protein</fullName>
    </recommendedName>
</protein>
<dbReference type="InterPro" id="IPR057270">
    <property type="entry name" value="Ycgb-like"/>
</dbReference>
<evidence type="ECO:0000313" key="4">
    <source>
        <dbReference type="Proteomes" id="UP001342418"/>
    </source>
</evidence>
<sequence>MAEHASRAKSALLFDQVDWDFDALRRTYDAIERVACQDLGLDIYPNQIEIISSEQMLDAYSSIGMPLMYRHWSFGKHFLHHERLYRKGARGLAYEIVINSDPCISYCLEENTMPLQALVMAHAAFGHNHFFKANHLFEQWTDAEGILDYLDYARRYIARCEEQHGADEVEAVLDAAHALMPSGIFRHRRPRQHSLREAEEQRQRRRAAAEQNVYYLWNTIPNRPGHERERDAAMLERKREMRLPEENLLYFLEHYSPILKSWQREILRIVRNVGQYFYPQKQTKVMNEGCACFVHYYILNVLHAEGRLTDGAMLEILHNHTNVLTQPDFDDPRFGGINPYALGFAMMQDIRRICEEPGEEDREWFPDIAGKGDWRNVLKHAWANYRDESFIQQFLSPAVMRRFRMFALSDDAGDPYYTVTGIHDARGYRHLRDVLASNHDISTLEPDIQVVDADLLGDRCLHLRASRREGVPLDSSSREATLRHVERLWGYKVALEEVEPGR</sequence>
<dbReference type="EMBL" id="CP030941">
    <property type="protein sequence ID" value="UUP15722.1"/>
    <property type="molecule type" value="Genomic_DNA"/>
</dbReference>
<dbReference type="InterPro" id="IPR007390">
    <property type="entry name" value="Spore_V_R"/>
</dbReference>
<dbReference type="NCBIfam" id="NF008737">
    <property type="entry name" value="PRK11767.1"/>
    <property type="match status" value="1"/>
</dbReference>